<organism evidence="3 4">
    <name type="scientific">Equus przewalskii</name>
    <name type="common">Przewalski's horse</name>
    <name type="synonym">Equus caballus przewalskii</name>
    <dbReference type="NCBI Taxonomy" id="9798"/>
    <lineage>
        <taxon>Eukaryota</taxon>
        <taxon>Metazoa</taxon>
        <taxon>Chordata</taxon>
        <taxon>Craniata</taxon>
        <taxon>Vertebrata</taxon>
        <taxon>Euteleostomi</taxon>
        <taxon>Mammalia</taxon>
        <taxon>Eutheria</taxon>
        <taxon>Laurasiatheria</taxon>
        <taxon>Perissodactyla</taxon>
        <taxon>Equidae</taxon>
        <taxon>Equus</taxon>
    </lineage>
</organism>
<evidence type="ECO:0000313" key="4">
    <source>
        <dbReference type="RefSeq" id="XP_070459474.1"/>
    </source>
</evidence>
<evidence type="ECO:0000313" key="3">
    <source>
        <dbReference type="Proteomes" id="UP001652662"/>
    </source>
</evidence>
<dbReference type="InterPro" id="IPR009057">
    <property type="entry name" value="Homeodomain-like_sf"/>
</dbReference>
<dbReference type="GeneID" id="139080881"/>
<evidence type="ECO:0000259" key="2">
    <source>
        <dbReference type="Pfam" id="PF03221"/>
    </source>
</evidence>
<keyword evidence="3" id="KW-1185">Reference proteome</keyword>
<name>A0ABM4N3F2_EQUPR</name>
<reference evidence="4" key="1">
    <citation type="submission" date="2025-08" db="UniProtKB">
        <authorList>
            <consortium name="RefSeq"/>
        </authorList>
    </citation>
    <scope>IDENTIFICATION</scope>
    <source>
        <tissue evidence="4">Blood</tissue>
    </source>
</reference>
<gene>
    <name evidence="4" type="primary">LOC139080881</name>
</gene>
<proteinExistence type="predicted"/>
<evidence type="ECO:0000256" key="1">
    <source>
        <dbReference type="ARBA" id="ARBA00023125"/>
    </source>
</evidence>
<dbReference type="SUPFAM" id="SSF46689">
    <property type="entry name" value="Homeodomain-like"/>
    <property type="match status" value="1"/>
</dbReference>
<dbReference type="Pfam" id="PF03221">
    <property type="entry name" value="HTH_Tnp_Tc5"/>
    <property type="match status" value="1"/>
</dbReference>
<dbReference type="InterPro" id="IPR006600">
    <property type="entry name" value="HTH_CenpB_DNA-bd_dom"/>
</dbReference>
<protein>
    <submittedName>
        <fullName evidence="4">CENPB DNA-binding domain-containing protein 1</fullName>
    </submittedName>
</protein>
<keyword evidence="1 4" id="KW-0238">DNA-binding</keyword>
<feature type="domain" description="HTH CENPB-type" evidence="2">
    <location>
        <begin position="66"/>
        <end position="118"/>
    </location>
</feature>
<dbReference type="GO" id="GO:0003677">
    <property type="term" value="F:DNA binding"/>
    <property type="evidence" value="ECO:0007669"/>
    <property type="project" value="UniProtKB-KW"/>
</dbReference>
<dbReference type="Proteomes" id="UP001652662">
    <property type="component" value="Chromosome X"/>
</dbReference>
<dbReference type="Gene3D" id="1.10.10.60">
    <property type="entry name" value="Homeodomain-like"/>
    <property type="match status" value="1"/>
</dbReference>
<dbReference type="RefSeq" id="XP_070459474.1">
    <property type="nucleotide sequence ID" value="XM_070603373.1"/>
</dbReference>
<accession>A0ABM4N3F2</accession>
<sequence>MDLEKKLKVTKDYKGGKWVMVFARQSGISHSTIATFLNNNNKVMETAKGSASLKATRLTKIQGTLSDMEKLLMTWIQDQTQKHISVSTMTIMAKAKCLFAVLKEKAGPDYNVKFTASSG</sequence>